<keyword evidence="5" id="KW-1185">Reference proteome</keyword>
<protein>
    <submittedName>
        <fullName evidence="4">VPLPA-CTERM protein sorting domain-containing protein</fullName>
    </submittedName>
</protein>
<dbReference type="EMBL" id="FRBN01000003">
    <property type="protein sequence ID" value="SHL00548.1"/>
    <property type="molecule type" value="Genomic_DNA"/>
</dbReference>
<feature type="chain" id="PRO_5009922273" evidence="2">
    <location>
        <begin position="22"/>
        <end position="225"/>
    </location>
</feature>
<feature type="domain" description="Ice-binding protein C-terminal" evidence="3">
    <location>
        <begin position="197"/>
        <end position="221"/>
    </location>
</feature>
<evidence type="ECO:0000256" key="2">
    <source>
        <dbReference type="SAM" id="SignalP"/>
    </source>
</evidence>
<evidence type="ECO:0000313" key="5">
    <source>
        <dbReference type="Proteomes" id="UP000184191"/>
    </source>
</evidence>
<dbReference type="AlphaFoldDB" id="A0A1M6X3Q1"/>
<keyword evidence="1" id="KW-0472">Membrane</keyword>
<sequence length="225" mass="23325">MKLKAFASAVALVCFAPMAQAATLDFIAEADNNERGVEDGTVITMDGVDVTFSANGGYFAYFDHGNAGLGVCQNVTDFSNGGTSNRCASGAGDDNVTATEAVTIAFDTAMNLSGLVFQQDGHTPFSNSATALQKTLLFAINGGILGRYTFGNLQTLSFGNVLSATFAFDDSSFDMVTANGLTRNAEQFYLASATVAPVPLPAALPMLLAGLGGLGLFARRKRKAA</sequence>
<name>A0A1M6X3Q1_9RHOB</name>
<dbReference type="OrthoDB" id="277669at204455"/>
<dbReference type="Proteomes" id="UP000184191">
    <property type="component" value="Unassembled WGS sequence"/>
</dbReference>
<dbReference type="Pfam" id="PF07589">
    <property type="entry name" value="PEP-CTERM"/>
    <property type="match status" value="1"/>
</dbReference>
<dbReference type="STRING" id="1054996.SAMN05444414_103274"/>
<proteinExistence type="predicted"/>
<gene>
    <name evidence="4" type="ORF">SAMN05444414_103274</name>
</gene>
<dbReference type="NCBIfam" id="TIGR03370">
    <property type="entry name" value="VPLPA-CTERM"/>
    <property type="match status" value="1"/>
</dbReference>
<keyword evidence="1" id="KW-1133">Transmembrane helix</keyword>
<organism evidence="4 5">
    <name type="scientific">Roseovarius marisflavi</name>
    <dbReference type="NCBI Taxonomy" id="1054996"/>
    <lineage>
        <taxon>Bacteria</taxon>
        <taxon>Pseudomonadati</taxon>
        <taxon>Pseudomonadota</taxon>
        <taxon>Alphaproteobacteria</taxon>
        <taxon>Rhodobacterales</taxon>
        <taxon>Roseobacteraceae</taxon>
        <taxon>Roseovarius</taxon>
    </lineage>
</organism>
<feature type="transmembrane region" description="Helical" evidence="1">
    <location>
        <begin position="198"/>
        <end position="218"/>
    </location>
</feature>
<dbReference type="RefSeq" id="WP_084732771.1">
    <property type="nucleotide sequence ID" value="NZ_FRBN01000003.1"/>
</dbReference>
<evidence type="ECO:0000256" key="1">
    <source>
        <dbReference type="SAM" id="Phobius"/>
    </source>
</evidence>
<keyword evidence="1" id="KW-0812">Transmembrane</keyword>
<accession>A0A1M6X3Q1</accession>
<evidence type="ECO:0000259" key="3">
    <source>
        <dbReference type="Pfam" id="PF07589"/>
    </source>
</evidence>
<feature type="signal peptide" evidence="2">
    <location>
        <begin position="1"/>
        <end position="21"/>
    </location>
</feature>
<evidence type="ECO:0000313" key="4">
    <source>
        <dbReference type="EMBL" id="SHL00548.1"/>
    </source>
</evidence>
<reference evidence="5" key="1">
    <citation type="submission" date="2016-11" db="EMBL/GenBank/DDBJ databases">
        <authorList>
            <person name="Varghese N."/>
            <person name="Submissions S."/>
        </authorList>
    </citation>
    <scope>NUCLEOTIDE SEQUENCE [LARGE SCALE GENOMIC DNA]</scope>
    <source>
        <strain evidence="5">DSM 29327</strain>
    </source>
</reference>
<dbReference type="InterPro" id="IPR013424">
    <property type="entry name" value="Ice-binding_C"/>
</dbReference>
<keyword evidence="2" id="KW-0732">Signal</keyword>
<dbReference type="InterPro" id="IPR022472">
    <property type="entry name" value="VPLPA-CTERM"/>
</dbReference>